<dbReference type="AlphaFoldDB" id="K7E6I2"/>
<dbReference type="eggNOG" id="ENOG502SQ8T">
    <property type="taxonomic scope" value="Eukaryota"/>
</dbReference>
<dbReference type="GeneTree" id="ENSGT00570000079216"/>
<dbReference type="PANTHER" id="PTHR15977:SF15">
    <property type="entry name" value="CILIA- AND FLAGELLA-ASSOCIATED PROTEIN 46"/>
    <property type="match status" value="1"/>
</dbReference>
<evidence type="ECO:0000313" key="1">
    <source>
        <dbReference type="Ensembl" id="ENSOANP00000029139.2"/>
    </source>
</evidence>
<reference evidence="1" key="2">
    <citation type="submission" date="2025-08" db="UniProtKB">
        <authorList>
            <consortium name="Ensembl"/>
        </authorList>
    </citation>
    <scope>IDENTIFICATION</scope>
    <source>
        <strain evidence="1">Glennie</strain>
    </source>
</reference>
<accession>K7E6I2</accession>
<dbReference type="OMA" id="EWEHLLG"/>
<reference evidence="1 2" key="1">
    <citation type="journal article" date="2008" name="Nature">
        <title>Genome analysis of the platypus reveals unique signatures of evolution.</title>
        <authorList>
            <person name="Warren W.C."/>
            <person name="Hillier L.W."/>
            <person name="Marshall Graves J.A."/>
            <person name="Birney E."/>
            <person name="Ponting C.P."/>
            <person name="Grutzner F."/>
            <person name="Belov K."/>
            <person name="Miller W."/>
            <person name="Clarke L."/>
            <person name="Chinwalla A.T."/>
            <person name="Yang S.P."/>
            <person name="Heger A."/>
            <person name="Locke D.P."/>
            <person name="Miethke P."/>
            <person name="Waters P.D."/>
            <person name="Veyrunes F."/>
            <person name="Fulton L."/>
            <person name="Fulton B."/>
            <person name="Graves T."/>
            <person name="Wallis J."/>
            <person name="Puente X.S."/>
            <person name="Lopez-Otin C."/>
            <person name="Ordonez G.R."/>
            <person name="Eichler E.E."/>
            <person name="Chen L."/>
            <person name="Cheng Z."/>
            <person name="Deakin J.E."/>
            <person name="Alsop A."/>
            <person name="Thompson K."/>
            <person name="Kirby P."/>
            <person name="Papenfuss A.T."/>
            <person name="Wakefield M.J."/>
            <person name="Olender T."/>
            <person name="Lancet D."/>
            <person name="Huttley G.A."/>
            <person name="Smit A.F."/>
            <person name="Pask A."/>
            <person name="Temple-Smith P."/>
            <person name="Batzer M.A."/>
            <person name="Walker J.A."/>
            <person name="Konkel M.K."/>
            <person name="Harris R.S."/>
            <person name="Whittington C.M."/>
            <person name="Wong E.S."/>
            <person name="Gemmell N.J."/>
            <person name="Buschiazzo E."/>
            <person name="Vargas Jentzsch I.M."/>
            <person name="Merkel A."/>
            <person name="Schmitz J."/>
            <person name="Zemann A."/>
            <person name="Churakov G."/>
            <person name="Kriegs J.O."/>
            <person name="Brosius J."/>
            <person name="Murchison E.P."/>
            <person name="Sachidanandam R."/>
            <person name="Smith C."/>
            <person name="Hannon G.J."/>
            <person name="Tsend-Ayush E."/>
            <person name="McMillan D."/>
            <person name="Attenborough R."/>
            <person name="Rens W."/>
            <person name="Ferguson-Smith M."/>
            <person name="Lefevre C.M."/>
            <person name="Sharp J.A."/>
            <person name="Nicholas K.R."/>
            <person name="Ray D.A."/>
            <person name="Kube M."/>
            <person name="Reinhardt R."/>
            <person name="Pringle T.H."/>
            <person name="Taylor J."/>
            <person name="Jones R.C."/>
            <person name="Nixon B."/>
            <person name="Dacheux J.L."/>
            <person name="Niwa H."/>
            <person name="Sekita Y."/>
            <person name="Huang X."/>
            <person name="Stark A."/>
            <person name="Kheradpour P."/>
            <person name="Kellis M."/>
            <person name="Flicek P."/>
            <person name="Chen Y."/>
            <person name="Webber C."/>
            <person name="Hardison R."/>
            <person name="Nelson J."/>
            <person name="Hallsworth-Pepin K."/>
            <person name="Delehaunty K."/>
            <person name="Markovic C."/>
            <person name="Minx P."/>
            <person name="Feng Y."/>
            <person name="Kremitzki C."/>
            <person name="Mitreva M."/>
            <person name="Glasscock J."/>
            <person name="Wylie T."/>
            <person name="Wohldmann P."/>
            <person name="Thiru P."/>
            <person name="Nhan M.N."/>
            <person name="Pohl C.S."/>
            <person name="Smith S.M."/>
            <person name="Hou S."/>
            <person name="Nefedov M."/>
            <person name="de Jong P.J."/>
            <person name="Renfree M.B."/>
            <person name="Mardis E.R."/>
            <person name="Wilson R.K."/>
        </authorList>
    </citation>
    <scope>NUCLEOTIDE SEQUENCE [LARGE SCALE GENOMIC DNA]</scope>
    <source>
        <strain evidence="1 2">Glennie</strain>
    </source>
</reference>
<dbReference type="GO" id="GO:0060294">
    <property type="term" value="P:cilium movement involved in cell motility"/>
    <property type="evidence" value="ECO:0007669"/>
    <property type="project" value="InterPro"/>
</dbReference>
<protein>
    <submittedName>
        <fullName evidence="1">Uncharacterized protein</fullName>
    </submittedName>
</protein>
<proteinExistence type="predicted"/>
<dbReference type="Ensembl" id="ENSOANT00000038384.2">
    <property type="protein sequence ID" value="ENSOANP00000029139.2"/>
    <property type="gene ID" value="ENSOANG00000030741.2"/>
</dbReference>
<dbReference type="InParanoid" id="K7E6I2"/>
<organism evidence="1 2">
    <name type="scientific">Ornithorhynchus anatinus</name>
    <name type="common">Duckbill platypus</name>
    <dbReference type="NCBI Taxonomy" id="9258"/>
    <lineage>
        <taxon>Eukaryota</taxon>
        <taxon>Metazoa</taxon>
        <taxon>Chordata</taxon>
        <taxon>Craniata</taxon>
        <taxon>Vertebrata</taxon>
        <taxon>Euteleostomi</taxon>
        <taxon>Mammalia</taxon>
        <taxon>Monotremata</taxon>
        <taxon>Ornithorhynchidae</taxon>
        <taxon>Ornithorhynchus</taxon>
    </lineage>
</organism>
<dbReference type="InterPro" id="IPR039586">
    <property type="entry name" value="CFAP46"/>
</dbReference>
<dbReference type="Bgee" id="ENSOANG00000030741">
    <property type="expression patterns" value="Expressed in testis and 4 other cell types or tissues"/>
</dbReference>
<dbReference type="PANTHER" id="PTHR15977">
    <property type="entry name" value="CILIA- AND FLAGELLA-ASSOCIATED PROTEIN 46"/>
    <property type="match status" value="1"/>
</dbReference>
<dbReference type="HOGENOM" id="CLU_1011796_0_0_1"/>
<reference evidence="1" key="3">
    <citation type="submission" date="2025-09" db="UniProtKB">
        <authorList>
            <consortium name="Ensembl"/>
        </authorList>
    </citation>
    <scope>IDENTIFICATION</scope>
    <source>
        <strain evidence="1">Glennie</strain>
    </source>
</reference>
<dbReference type="STRING" id="9258.ENSOANP00000029139"/>
<sequence>MREILERYRDQFTSRWVGFIGKKSFPSQAEWEQFLTDCSAFLFYGMEQFSTHILVDRLAAMNLRDCQLVILLDMVQSTQSLQRRSKFDENKSTRQLLIERPIETAVLLSLCGVHSVIINQWHTTLQHNARRLQVLCENLLRTGRTNGKTVHLFHRQGMEEMVIEEESLKTVKERKTSHPSTSRILVSELKLPLSAYNLVIYGLPNLMVI</sequence>
<keyword evidence="2" id="KW-1185">Reference proteome</keyword>
<dbReference type="Proteomes" id="UP000002279">
    <property type="component" value="Chromosome 3"/>
</dbReference>
<name>K7E6I2_ORNAN</name>
<dbReference type="GO" id="GO:0035082">
    <property type="term" value="P:axoneme assembly"/>
    <property type="evidence" value="ECO:0007669"/>
    <property type="project" value="InterPro"/>
</dbReference>
<evidence type="ECO:0000313" key="2">
    <source>
        <dbReference type="Proteomes" id="UP000002279"/>
    </source>
</evidence>